<gene>
    <name evidence="1" type="ORF">HD842_004044</name>
</gene>
<reference evidence="1 2" key="1">
    <citation type="submission" date="2020-08" db="EMBL/GenBank/DDBJ databases">
        <title>The Agave Microbiome: Exploring the role of microbial communities in plant adaptations to desert environments.</title>
        <authorList>
            <person name="Partida-Martinez L.P."/>
        </authorList>
    </citation>
    <scope>NUCLEOTIDE SEQUENCE [LARGE SCALE GENOMIC DNA]</scope>
    <source>
        <strain evidence="1 2">AT3.2</strain>
    </source>
</reference>
<sequence length="85" mass="9986">MLDEDHCIFARKPWSTNTLATVGPLTDDFRVPAEVAGEEFEYFLEVYVAIEVLEVFGTRQPNLQERRNLIFYYAENDAYPDWVYS</sequence>
<organism evidence="1 2">
    <name type="scientific">Massilia aurea</name>
    <dbReference type="NCBI Taxonomy" id="373040"/>
    <lineage>
        <taxon>Bacteria</taxon>
        <taxon>Pseudomonadati</taxon>
        <taxon>Pseudomonadota</taxon>
        <taxon>Betaproteobacteria</taxon>
        <taxon>Burkholderiales</taxon>
        <taxon>Oxalobacteraceae</taxon>
        <taxon>Telluria group</taxon>
        <taxon>Massilia</taxon>
    </lineage>
</organism>
<evidence type="ECO:0000313" key="2">
    <source>
        <dbReference type="Proteomes" id="UP000540787"/>
    </source>
</evidence>
<comment type="caution">
    <text evidence="1">The sequence shown here is derived from an EMBL/GenBank/DDBJ whole genome shotgun (WGS) entry which is preliminary data.</text>
</comment>
<dbReference type="AlphaFoldDB" id="A0A7X0CGA0"/>
<evidence type="ECO:0000313" key="1">
    <source>
        <dbReference type="EMBL" id="MBB6135867.1"/>
    </source>
</evidence>
<accession>A0A7X0CGA0</accession>
<dbReference type="EMBL" id="JACHBX010000005">
    <property type="protein sequence ID" value="MBB6135867.1"/>
    <property type="molecule type" value="Genomic_DNA"/>
</dbReference>
<keyword evidence="2" id="KW-1185">Reference proteome</keyword>
<proteinExistence type="predicted"/>
<dbReference type="Proteomes" id="UP000540787">
    <property type="component" value="Unassembled WGS sequence"/>
</dbReference>
<protein>
    <submittedName>
        <fullName evidence="1">Uncharacterized protein</fullName>
    </submittedName>
</protein>
<name>A0A7X0CGA0_9BURK</name>